<evidence type="ECO:0000313" key="2">
    <source>
        <dbReference type="Proteomes" id="UP000281391"/>
    </source>
</evidence>
<accession>A0A3S4HV90</accession>
<dbReference type="EMBL" id="LR134117">
    <property type="protein sequence ID" value="VDZ64194.1"/>
    <property type="molecule type" value="Genomic_DNA"/>
</dbReference>
<dbReference type="Proteomes" id="UP000281391">
    <property type="component" value="Chromosome"/>
</dbReference>
<dbReference type="AlphaFoldDB" id="A0A3S4HV90"/>
<organism evidence="1 2">
    <name type="scientific">Serratia odorifera</name>
    <dbReference type="NCBI Taxonomy" id="618"/>
    <lineage>
        <taxon>Bacteria</taxon>
        <taxon>Pseudomonadati</taxon>
        <taxon>Pseudomonadota</taxon>
        <taxon>Gammaproteobacteria</taxon>
        <taxon>Enterobacterales</taxon>
        <taxon>Yersiniaceae</taxon>
        <taxon>Serratia</taxon>
    </lineage>
</organism>
<reference evidence="1 2" key="1">
    <citation type="submission" date="2018-12" db="EMBL/GenBank/DDBJ databases">
        <authorList>
            <consortium name="Pathogen Informatics"/>
        </authorList>
    </citation>
    <scope>NUCLEOTIDE SEQUENCE [LARGE SCALE GENOMIC DNA]</scope>
    <source>
        <strain evidence="1 2">NCTC11214</strain>
    </source>
</reference>
<gene>
    <name evidence="1" type="ORF">NCTC11214_04851</name>
</gene>
<protein>
    <submittedName>
        <fullName evidence="1">Uncharacterized protein</fullName>
    </submittedName>
</protein>
<dbReference type="KEGG" id="sof:NCTC11214_04851"/>
<sequence length="75" mass="8654">MEKLFSPVAARKAQEEYCKNKHVPHFAPNDGICFRCKKDIYQQNGLRGYETGISLNEANTTHVIYCPHCNRSYCD</sequence>
<proteinExistence type="predicted"/>
<evidence type="ECO:0000313" key="1">
    <source>
        <dbReference type="EMBL" id="VDZ64194.1"/>
    </source>
</evidence>
<name>A0A3S4HV90_SEROD</name>